<evidence type="ECO:0000313" key="2">
    <source>
        <dbReference type="Proteomes" id="UP000238565"/>
    </source>
</evidence>
<evidence type="ECO:0000313" key="1">
    <source>
        <dbReference type="EMBL" id="PPZ90980.1"/>
    </source>
</evidence>
<sequence>MNYKLELNKQGAGANIIFHNIIFDFFKVNIVERYPKSMALTLSPDFVIFKVRTLNDEIINTKKGNGRVKLKGDTFLTYKEIIKVLNSYKYQNKIINRETAKQKFVDFILGLVVSNYKIN</sequence>
<dbReference type="RefSeq" id="WP_104793990.1">
    <property type="nucleotide sequence ID" value="NZ_PTPZ01000006.1"/>
</dbReference>
<dbReference type="EMBL" id="PTPZ01000006">
    <property type="protein sequence ID" value="PPZ90980.1"/>
    <property type="molecule type" value="Genomic_DNA"/>
</dbReference>
<name>A0A2S7I313_9FLAO</name>
<comment type="caution">
    <text evidence="1">The sequence shown here is derived from an EMBL/GenBank/DDBJ whole genome shotgun (WGS) entry which is preliminary data.</text>
</comment>
<proteinExistence type="predicted"/>
<protein>
    <submittedName>
        <fullName evidence="1">Prevent-host-death protein</fullName>
    </submittedName>
</protein>
<dbReference type="AlphaFoldDB" id="A0A2S7I313"/>
<accession>A0A2S7I313</accession>
<reference evidence="1 2" key="1">
    <citation type="submission" date="2018-02" db="EMBL/GenBank/DDBJ databases">
        <title>Draft genome sequence of bacterial isolates from marine environment.</title>
        <authorList>
            <person name="Singh S.K."/>
            <person name="Hill R."/>
            <person name="Major S."/>
            <person name="Cai H."/>
            <person name="Li Y."/>
        </authorList>
    </citation>
    <scope>NUCLEOTIDE SEQUENCE [LARGE SCALE GENOMIC DNA]</scope>
    <source>
        <strain evidence="1 2">IMET F</strain>
    </source>
</reference>
<organism evidence="1 2">
    <name type="scientific">Cloacibacterium normanense</name>
    <dbReference type="NCBI Taxonomy" id="237258"/>
    <lineage>
        <taxon>Bacteria</taxon>
        <taxon>Pseudomonadati</taxon>
        <taxon>Bacteroidota</taxon>
        <taxon>Flavobacteriia</taxon>
        <taxon>Flavobacteriales</taxon>
        <taxon>Weeksellaceae</taxon>
    </lineage>
</organism>
<gene>
    <name evidence="1" type="ORF">C3729_09875</name>
</gene>
<dbReference type="Proteomes" id="UP000238565">
    <property type="component" value="Unassembled WGS sequence"/>
</dbReference>